<keyword evidence="1" id="KW-0472">Membrane</keyword>
<reference evidence="3 4" key="1">
    <citation type="submission" date="2017-09" db="EMBL/GenBank/DDBJ databases">
        <authorList>
            <person name="Ehlers B."/>
            <person name="Leendertz F.H."/>
        </authorList>
    </citation>
    <scope>NUCLEOTIDE SEQUENCE [LARGE SCALE GENOMIC DNA]</scope>
    <source>
        <strain evidence="3 4">CGMCC 1.12662</strain>
    </source>
</reference>
<dbReference type="RefSeq" id="WP_097145111.1">
    <property type="nucleotide sequence ID" value="NZ_OBEA01000002.1"/>
</dbReference>
<dbReference type="EMBL" id="OBEA01000002">
    <property type="protein sequence ID" value="SNY48213.1"/>
    <property type="molecule type" value="Genomic_DNA"/>
</dbReference>
<organism evidence="3 4">
    <name type="scientific">Pseudooceanicola antarcticus</name>
    <dbReference type="NCBI Taxonomy" id="1247613"/>
    <lineage>
        <taxon>Bacteria</taxon>
        <taxon>Pseudomonadati</taxon>
        <taxon>Pseudomonadota</taxon>
        <taxon>Alphaproteobacteria</taxon>
        <taxon>Rhodobacterales</taxon>
        <taxon>Paracoccaceae</taxon>
        <taxon>Pseudooceanicola</taxon>
    </lineage>
</organism>
<evidence type="ECO:0000313" key="2">
    <source>
        <dbReference type="EMBL" id="PJE28797.1"/>
    </source>
</evidence>
<feature type="transmembrane region" description="Helical" evidence="1">
    <location>
        <begin position="36"/>
        <end position="61"/>
    </location>
</feature>
<dbReference type="Proteomes" id="UP000231655">
    <property type="component" value="Unassembled WGS sequence"/>
</dbReference>
<feature type="transmembrane region" description="Helical" evidence="1">
    <location>
        <begin position="82"/>
        <end position="105"/>
    </location>
</feature>
<feature type="transmembrane region" description="Helical" evidence="1">
    <location>
        <begin position="125"/>
        <end position="148"/>
    </location>
</feature>
<gene>
    <name evidence="2" type="ORF">CVM39_10045</name>
    <name evidence="3" type="ORF">SAMN06297129_1360</name>
</gene>
<dbReference type="AlphaFoldDB" id="A0A285IJY3"/>
<accession>A0A285IJY3</accession>
<evidence type="ECO:0000313" key="3">
    <source>
        <dbReference type="EMBL" id="SNY48213.1"/>
    </source>
</evidence>
<name>A0A285IJY3_9RHOB</name>
<proteinExistence type="predicted"/>
<evidence type="ECO:0000313" key="4">
    <source>
        <dbReference type="Proteomes" id="UP000231655"/>
    </source>
</evidence>
<keyword evidence="1" id="KW-0812">Transmembrane</keyword>
<keyword evidence="5" id="KW-1185">Reference proteome</keyword>
<dbReference type="Proteomes" id="UP000231702">
    <property type="component" value="Unassembled WGS sequence"/>
</dbReference>
<reference evidence="2 5" key="2">
    <citation type="journal article" date="2018" name="Int. J. Syst. Evol. Microbiol.">
        <title>Pseudooceanicola lipolyticus sp. nov., a marine alphaproteobacterium, reclassification of Oceanicola flagellatus as Pseudooceanicola flagellatus comb. nov. and emended description of the genus Pseudooceanicola.</title>
        <authorList>
            <person name="Huang M.-M."/>
            <person name="Guo L.-L."/>
            <person name="Wu Y.-H."/>
            <person name="Lai Q.-L."/>
            <person name="Shao Z.-Z."/>
            <person name="Wang C.-S."/>
            <person name="Wu M."/>
            <person name="Xu X.-W."/>
        </authorList>
    </citation>
    <scope>NUCLEOTIDE SEQUENCE [LARGE SCALE GENOMIC DNA]</scope>
    <source>
        <strain evidence="2 5">Ar-45</strain>
    </source>
</reference>
<dbReference type="OrthoDB" id="7876484at2"/>
<keyword evidence="1" id="KW-1133">Transmembrane helix</keyword>
<evidence type="ECO:0000256" key="1">
    <source>
        <dbReference type="SAM" id="Phobius"/>
    </source>
</evidence>
<protein>
    <submittedName>
        <fullName evidence="3">Uncharacterized protein</fullName>
    </submittedName>
</protein>
<sequence>MSAYHLCLLALAALGTLACARDCRGLERAEALAALAAMGLAMTGALPLLIGGSGVLALIALRPLAWPREGGALCYHRAASNLLMAAVLLALFTLNGAVICGAGALPLLTLDGVTLVPMASSALTFLQGTALALLAYLALSLGLGLRLAGRGRAHALYEILPMTLATFGMAVRLT</sequence>
<evidence type="ECO:0000313" key="5">
    <source>
        <dbReference type="Proteomes" id="UP000231702"/>
    </source>
</evidence>
<dbReference type="EMBL" id="PGTD01000016">
    <property type="protein sequence ID" value="PJE28797.1"/>
    <property type="molecule type" value="Genomic_DNA"/>
</dbReference>